<dbReference type="RefSeq" id="WP_147081612.1">
    <property type="nucleotide sequence ID" value="NZ_VOQR01000001.1"/>
</dbReference>
<organism evidence="1 2">
    <name type="scientific">Sphingomonas ginsenosidivorax</name>
    <dbReference type="NCBI Taxonomy" id="862135"/>
    <lineage>
        <taxon>Bacteria</taxon>
        <taxon>Pseudomonadati</taxon>
        <taxon>Pseudomonadota</taxon>
        <taxon>Alphaproteobacteria</taxon>
        <taxon>Sphingomonadales</taxon>
        <taxon>Sphingomonadaceae</taxon>
        <taxon>Sphingomonas</taxon>
    </lineage>
</organism>
<evidence type="ECO:0000313" key="2">
    <source>
        <dbReference type="Proteomes" id="UP000321250"/>
    </source>
</evidence>
<accession>A0A5C6UF81</accession>
<protein>
    <submittedName>
        <fullName evidence="1">Uncharacterized protein</fullName>
    </submittedName>
</protein>
<dbReference type="EMBL" id="VOQR01000001">
    <property type="protein sequence ID" value="TXC70881.1"/>
    <property type="molecule type" value="Genomic_DNA"/>
</dbReference>
<proteinExistence type="predicted"/>
<name>A0A5C6UF81_9SPHN</name>
<dbReference type="Proteomes" id="UP000321250">
    <property type="component" value="Unassembled WGS sequence"/>
</dbReference>
<sequence length="192" mass="21191">MRVTAVVLLLVPGACAPRYTLVSPGTVAVAKRSLHVRPGIAWNRIPRGKHDSPWEERWTQNGDTLDTIAFLGGLPDGRAMVRQRHRADRKVPVFRATMSPEDLVAMIESYYRIRAGAVLFETRAVVPVRFVGTAGLQLDFAYVGADEVRRRGRAVLAVVDARFYCASLDGAALHYFDAALPEFDAIARSATR</sequence>
<reference evidence="1 2" key="1">
    <citation type="journal article" date="2013" name="Antonie Van Leeuwenhoek">
        <title>Sphingomonas ginsenosidivorax sp. nov., with the ability to transform ginsenosides.</title>
        <authorList>
            <person name="Jin X.F."/>
            <person name="Kim J.K."/>
            <person name="Liu Q.M."/>
            <person name="Kang M.S."/>
            <person name="He D."/>
            <person name="Jin F.X."/>
            <person name="Kim S.C."/>
            <person name="Im W.T."/>
        </authorList>
    </citation>
    <scope>NUCLEOTIDE SEQUENCE [LARGE SCALE GENOMIC DNA]</scope>
    <source>
        <strain evidence="1 2">KHI67</strain>
    </source>
</reference>
<dbReference type="AlphaFoldDB" id="A0A5C6UF81"/>
<gene>
    <name evidence="1" type="ORF">FSB78_07945</name>
</gene>
<dbReference type="OrthoDB" id="6306524at2"/>
<comment type="caution">
    <text evidence="1">The sequence shown here is derived from an EMBL/GenBank/DDBJ whole genome shotgun (WGS) entry which is preliminary data.</text>
</comment>
<evidence type="ECO:0000313" key="1">
    <source>
        <dbReference type="EMBL" id="TXC70881.1"/>
    </source>
</evidence>
<keyword evidence="2" id="KW-1185">Reference proteome</keyword>